<proteinExistence type="predicted"/>
<dbReference type="KEGG" id="dli:dnl_42280"/>
<reference evidence="2" key="1">
    <citation type="journal article" date="2021" name="Microb. Physiol.">
        <title>Proteogenomic Insights into the Physiology of Marine, Sulfate-Reducing, Filamentous Desulfonema limicola and Desulfonema magnum.</title>
        <authorList>
            <person name="Schnaars V."/>
            <person name="Wohlbrand L."/>
            <person name="Scheve S."/>
            <person name="Hinrichs C."/>
            <person name="Reinhardt R."/>
            <person name="Rabus R."/>
        </authorList>
    </citation>
    <scope>NUCLEOTIDE SEQUENCE</scope>
    <source>
        <strain evidence="2">5ac10</strain>
    </source>
</reference>
<dbReference type="RefSeq" id="WP_207687854.1">
    <property type="nucleotide sequence ID" value="NZ_CP061799.1"/>
</dbReference>
<sequence>MTKYNVSIVKYEKPQESVKKAVELSNGLAGLKPGSKVFIKPNIVFWTKEVNFPKWGTITTSRIVEDMVIVLKEHGIDDITIGEGMVTLSPKDFENPAHAFKSLGYETLNKRYGVKYINVMERPFEKADLGDDISLNFNADILNSDFVVDLPVLKAHSQTVVSLGIKNLKGTIDIPSRKKCHSPDPEKNLNFMIARLADKMPPIFTLVDGIYSNERGPAYDGHMRRSNILIASSDILSADFIGAKVLGYEPADVPHLVHAAANHKRPLDLSDIEIVGEKIENVSCFHEFDYQYVQNEDNEWMPKALAKNGIKGVSYRKYDLSMCTYCSFLNGLILTAINMAWKGKPWDKVEILTGKTMKPTPGMNKTILMGKCMYKANKDHPDIKEMIPVKGCPPNPDDVVKALHQAGINADPSLFKNIEHLPGLFMARYKDKPEFDESFFTVKEI</sequence>
<organism evidence="2 3">
    <name type="scientific">Desulfonema limicola</name>
    <dbReference type="NCBI Taxonomy" id="45656"/>
    <lineage>
        <taxon>Bacteria</taxon>
        <taxon>Pseudomonadati</taxon>
        <taxon>Thermodesulfobacteriota</taxon>
        <taxon>Desulfobacteria</taxon>
        <taxon>Desulfobacterales</taxon>
        <taxon>Desulfococcaceae</taxon>
        <taxon>Desulfonema</taxon>
    </lineage>
</organism>
<evidence type="ECO:0000313" key="2">
    <source>
        <dbReference type="EMBL" id="QTA81874.1"/>
    </source>
</evidence>
<dbReference type="EMBL" id="CP061799">
    <property type="protein sequence ID" value="QTA81874.1"/>
    <property type="molecule type" value="Genomic_DNA"/>
</dbReference>
<name>A0A975BA68_9BACT</name>
<accession>A0A975BA68</accession>
<dbReference type="InterPro" id="IPR007160">
    <property type="entry name" value="DUF362"/>
</dbReference>
<keyword evidence="3" id="KW-1185">Reference proteome</keyword>
<protein>
    <submittedName>
        <fullName evidence="2">DUF362</fullName>
    </submittedName>
</protein>
<dbReference type="Pfam" id="PF04015">
    <property type="entry name" value="DUF362"/>
    <property type="match status" value="1"/>
</dbReference>
<dbReference type="Proteomes" id="UP000663720">
    <property type="component" value="Chromosome"/>
</dbReference>
<dbReference type="AlphaFoldDB" id="A0A975BA68"/>
<feature type="domain" description="DUF362" evidence="1">
    <location>
        <begin position="37"/>
        <end position="243"/>
    </location>
</feature>
<evidence type="ECO:0000313" key="3">
    <source>
        <dbReference type="Proteomes" id="UP000663720"/>
    </source>
</evidence>
<evidence type="ECO:0000259" key="1">
    <source>
        <dbReference type="Pfam" id="PF04015"/>
    </source>
</evidence>
<gene>
    <name evidence="2" type="ORF">dnl_42280</name>
</gene>